<protein>
    <submittedName>
        <fullName evidence="2">Integral membrane protein</fullName>
    </submittedName>
</protein>
<dbReference type="eggNOG" id="COG4636">
    <property type="taxonomic scope" value="Bacteria"/>
</dbReference>
<dbReference type="SUPFAM" id="SSF52980">
    <property type="entry name" value="Restriction endonuclease-like"/>
    <property type="match status" value="1"/>
</dbReference>
<reference evidence="3" key="1">
    <citation type="submission" date="2009-02" db="EMBL/GenBank/DDBJ databases">
        <title>Annotation of Streptomyces viridochromogenes strain DSM 40736.</title>
        <authorList>
            <consortium name="The Broad Institute Genome Sequencing Platform"/>
            <consortium name="Broad Institute Microbial Sequencing Center"/>
            <person name="Fischbach M."/>
            <person name="Godfrey P."/>
            <person name="Ward D."/>
            <person name="Young S."/>
            <person name="Zeng Q."/>
            <person name="Koehrsen M."/>
            <person name="Alvarado L."/>
            <person name="Berlin A.M."/>
            <person name="Bochicchio J."/>
            <person name="Borenstein D."/>
            <person name="Chapman S.B."/>
            <person name="Chen Z."/>
            <person name="Engels R."/>
            <person name="Freedman E."/>
            <person name="Gellesch M."/>
            <person name="Goldberg J."/>
            <person name="Griggs A."/>
            <person name="Gujja S."/>
            <person name="Heilman E.R."/>
            <person name="Heiman D.I."/>
            <person name="Hepburn T.A."/>
            <person name="Howarth C."/>
            <person name="Jen D."/>
            <person name="Larson L."/>
            <person name="Lewis B."/>
            <person name="Mehta T."/>
            <person name="Park D."/>
            <person name="Pearson M."/>
            <person name="Richards J."/>
            <person name="Roberts A."/>
            <person name="Saif S."/>
            <person name="Shea T.D."/>
            <person name="Shenoy N."/>
            <person name="Sisk P."/>
            <person name="Stolte C."/>
            <person name="Sykes S.N."/>
            <person name="Thomson T."/>
            <person name="Walk T."/>
            <person name="White J."/>
            <person name="Yandava C."/>
            <person name="Straight P."/>
            <person name="Clardy J."/>
            <person name="Hung D."/>
            <person name="Kolter R."/>
            <person name="Mekalanos J."/>
            <person name="Walker S."/>
            <person name="Walsh C.T."/>
            <person name="Wieland-Brown L.C."/>
            <person name="Haas B."/>
            <person name="Nusbaum C."/>
            <person name="Birren B."/>
        </authorList>
    </citation>
    <scope>NUCLEOTIDE SEQUENCE [LARGE SCALE GENOMIC DNA]</scope>
    <source>
        <strain evidence="3">DSM 40736 / JCM 4977 / BCRC 1201 / Tue 494</strain>
    </source>
</reference>
<dbReference type="Gene3D" id="3.90.1570.10">
    <property type="entry name" value="tt1808, chain A"/>
    <property type="match status" value="1"/>
</dbReference>
<evidence type="ECO:0000313" key="2">
    <source>
        <dbReference type="EMBL" id="EFL34417.1"/>
    </source>
</evidence>
<feature type="domain" description="Putative restriction endonuclease" evidence="1">
    <location>
        <begin position="23"/>
        <end position="187"/>
    </location>
</feature>
<organism evidence="2 3">
    <name type="scientific">Streptomyces viridochromogenes (strain DSM 40736 / JCM 4977 / BCRC 1201 / Tue 494)</name>
    <dbReference type="NCBI Taxonomy" id="591159"/>
    <lineage>
        <taxon>Bacteria</taxon>
        <taxon>Bacillati</taxon>
        <taxon>Actinomycetota</taxon>
        <taxon>Actinomycetes</taxon>
        <taxon>Kitasatosporales</taxon>
        <taxon>Streptomycetaceae</taxon>
        <taxon>Streptomyces</taxon>
    </lineage>
</organism>
<dbReference type="HOGENOM" id="CLU_076312_4_1_11"/>
<dbReference type="CDD" id="cd06260">
    <property type="entry name" value="DUF820-like"/>
    <property type="match status" value="1"/>
</dbReference>
<sequence length="200" mass="21639">MEDSHMPANRSLTKWADWLTECTPGARFEIIDGLLLVTPIPDGPHAKVLTDVTLACLNAGLDSDDPTVAQKIAVWLPTGPEDYAIPDLSVVDADISSRMVENNCYEPSCFRMVLEVTAENPHLDLHVKVAAYAAAGIPVYVIVDRTHQRLHILTAPVRDGYTIHHVHVPGEIVALPDSLGAKVTLDVAEILKAGQPKQAG</sequence>
<gene>
    <name evidence="2" type="ORF">SSQG_04935</name>
</gene>
<keyword evidence="3" id="KW-1185">Reference proteome</keyword>
<dbReference type="Proteomes" id="UP000004184">
    <property type="component" value="Unassembled WGS sequence"/>
</dbReference>
<dbReference type="Pfam" id="PF05685">
    <property type="entry name" value="Uma2"/>
    <property type="match status" value="1"/>
</dbReference>
<dbReference type="AlphaFoldDB" id="D9XB76"/>
<accession>D9XB76</accession>
<evidence type="ECO:0000259" key="1">
    <source>
        <dbReference type="Pfam" id="PF05685"/>
    </source>
</evidence>
<name>D9XB76_STRVT</name>
<dbReference type="EMBL" id="GG657757">
    <property type="protein sequence ID" value="EFL34417.1"/>
    <property type="molecule type" value="Genomic_DNA"/>
</dbReference>
<dbReference type="STRING" id="591159.SSQG_04935"/>
<dbReference type="InterPro" id="IPR012296">
    <property type="entry name" value="Nuclease_put_TT1808"/>
</dbReference>
<dbReference type="PANTHER" id="PTHR35400:SF3">
    <property type="entry name" value="SLL1072 PROTEIN"/>
    <property type="match status" value="1"/>
</dbReference>
<dbReference type="InterPro" id="IPR008538">
    <property type="entry name" value="Uma2"/>
</dbReference>
<dbReference type="PANTHER" id="PTHR35400">
    <property type="entry name" value="SLR1083 PROTEIN"/>
    <property type="match status" value="1"/>
</dbReference>
<dbReference type="InterPro" id="IPR011335">
    <property type="entry name" value="Restrct_endonuc-II-like"/>
</dbReference>
<evidence type="ECO:0000313" key="3">
    <source>
        <dbReference type="Proteomes" id="UP000004184"/>
    </source>
</evidence>
<proteinExistence type="predicted"/>